<dbReference type="InterPro" id="IPR026565">
    <property type="entry name" value="PPDK_reg"/>
</dbReference>
<dbReference type="STRING" id="33978.A6M13_01475"/>
<dbReference type="EMBL" id="MASJ01000001">
    <property type="protein sequence ID" value="OCS88543.1"/>
    <property type="molecule type" value="Genomic_DNA"/>
</dbReference>
<dbReference type="AlphaFoldDB" id="A0A1C0YN19"/>
<dbReference type="GO" id="GO:0004674">
    <property type="term" value="F:protein serine/threonine kinase activity"/>
    <property type="evidence" value="ECO:0007669"/>
    <property type="project" value="UniProtKB-UniRule"/>
</dbReference>
<evidence type="ECO:0000313" key="7">
    <source>
        <dbReference type="Proteomes" id="UP000093199"/>
    </source>
</evidence>
<organism evidence="6 7">
    <name type="scientific">Caryophanon tenue</name>
    <dbReference type="NCBI Taxonomy" id="33978"/>
    <lineage>
        <taxon>Bacteria</taxon>
        <taxon>Bacillati</taxon>
        <taxon>Bacillota</taxon>
        <taxon>Bacilli</taxon>
        <taxon>Bacillales</taxon>
        <taxon>Caryophanaceae</taxon>
        <taxon>Caryophanon</taxon>
    </lineage>
</organism>
<keyword evidence="6" id="KW-0670">Pyruvate</keyword>
<accession>A0A1C0YN19</accession>
<reference evidence="6 7" key="1">
    <citation type="submission" date="2016-07" db="EMBL/GenBank/DDBJ databases">
        <title>Caryophanon tenue genome sequencing.</title>
        <authorList>
            <person name="Verma A."/>
            <person name="Pal Y."/>
            <person name="Krishnamurthi S."/>
        </authorList>
    </citation>
    <scope>NUCLEOTIDE SEQUENCE [LARGE SCALE GENOMIC DNA]</scope>
    <source>
        <strain evidence="6 7">DSM 14152</strain>
    </source>
</reference>
<evidence type="ECO:0000256" key="1">
    <source>
        <dbReference type="ARBA" id="ARBA00022527"/>
    </source>
</evidence>
<protein>
    <recommendedName>
        <fullName evidence="5">Putative pyruvate, phosphate dikinase regulatory protein</fullName>
        <shortName evidence="5">PPDK regulatory protein</shortName>
        <ecNumber evidence="5">2.7.11.32</ecNumber>
        <ecNumber evidence="5">2.7.4.27</ecNumber>
    </recommendedName>
</protein>
<dbReference type="Pfam" id="PF03618">
    <property type="entry name" value="Kinase-PPPase"/>
    <property type="match status" value="1"/>
</dbReference>
<comment type="catalytic activity">
    <reaction evidence="5">
        <text>N(tele)-phospho-L-histidyl/O-phospho-L-threonyl-[pyruvate, phosphate dikinase] + phosphate + H(+) = N(tele)-phospho-L-histidyl/L-threonyl-[pyruvate, phosphate dikinase] + diphosphate</text>
        <dbReference type="Rhea" id="RHEA:43696"/>
        <dbReference type="Rhea" id="RHEA-COMP:10650"/>
        <dbReference type="Rhea" id="RHEA-COMP:10651"/>
        <dbReference type="ChEBI" id="CHEBI:15378"/>
        <dbReference type="ChEBI" id="CHEBI:30013"/>
        <dbReference type="ChEBI" id="CHEBI:33019"/>
        <dbReference type="ChEBI" id="CHEBI:43474"/>
        <dbReference type="ChEBI" id="CHEBI:61977"/>
        <dbReference type="ChEBI" id="CHEBI:83586"/>
        <dbReference type="EC" id="2.7.4.27"/>
    </reaction>
</comment>
<dbReference type="PANTHER" id="PTHR31756:SF3">
    <property type="entry name" value="PYRUVATE, PHOSPHATE DIKINASE REGULATORY PROTEIN 1, CHLOROPLASTIC"/>
    <property type="match status" value="1"/>
</dbReference>
<dbReference type="NCBIfam" id="NF003742">
    <property type="entry name" value="PRK05339.1"/>
    <property type="match status" value="1"/>
</dbReference>
<comment type="function">
    <text evidence="5">Bifunctional serine/threonine kinase and phosphorylase involved in the regulation of the pyruvate, phosphate dikinase (PPDK) by catalyzing its phosphorylation/dephosphorylation.</text>
</comment>
<comment type="caution">
    <text evidence="6">The sequence shown here is derived from an EMBL/GenBank/DDBJ whole genome shotgun (WGS) entry which is preliminary data.</text>
</comment>
<dbReference type="GO" id="GO:0016776">
    <property type="term" value="F:phosphotransferase activity, phosphate group as acceptor"/>
    <property type="evidence" value="ECO:0007669"/>
    <property type="project" value="UniProtKB-UniRule"/>
</dbReference>
<keyword evidence="3 5" id="KW-0547">Nucleotide-binding</keyword>
<comment type="catalytic activity">
    <reaction evidence="5">
        <text>N(tele)-phospho-L-histidyl/L-threonyl-[pyruvate, phosphate dikinase] + ADP = N(tele)-phospho-L-histidyl/O-phospho-L-threonyl-[pyruvate, phosphate dikinase] + AMP + H(+)</text>
        <dbReference type="Rhea" id="RHEA:43692"/>
        <dbReference type="Rhea" id="RHEA-COMP:10650"/>
        <dbReference type="Rhea" id="RHEA-COMP:10651"/>
        <dbReference type="ChEBI" id="CHEBI:15378"/>
        <dbReference type="ChEBI" id="CHEBI:30013"/>
        <dbReference type="ChEBI" id="CHEBI:61977"/>
        <dbReference type="ChEBI" id="CHEBI:83586"/>
        <dbReference type="ChEBI" id="CHEBI:456215"/>
        <dbReference type="ChEBI" id="CHEBI:456216"/>
        <dbReference type="EC" id="2.7.11.32"/>
    </reaction>
</comment>
<evidence type="ECO:0000256" key="3">
    <source>
        <dbReference type="ARBA" id="ARBA00022741"/>
    </source>
</evidence>
<dbReference type="EC" id="2.7.4.27" evidence="5"/>
<dbReference type="EC" id="2.7.11.32" evidence="5"/>
<keyword evidence="1 5" id="KW-0723">Serine/threonine-protein kinase</keyword>
<gene>
    <name evidence="6" type="ORF">A6M13_01475</name>
</gene>
<dbReference type="InterPro" id="IPR005177">
    <property type="entry name" value="Kinase-pyrophosphorylase"/>
</dbReference>
<sequence length="270" mass="30583">MEKQLKVFIVSDSVGETGEHVAKAAISQFRPMLQDVDFRKFAHIYTMEHIHHIVKLAQQQQAIIIYTLVHEKMRQYMHEEAEKAALDAIDVLGPIISTVGKTLDEKPAEEPGLVYQLDDGYFKKIEAIEFAVKYDDGKDPRGILKADIVLVGVSRTSKTPLSQYLAHKKIKVANIPLVPEVEPPEELYMVDPKKCFGLVISSEKLHSIRKERLLALGLRDDAIYATDNRIESEIAHFYHVVDRIGCDVIDVTNKAVEETANDILQRLKLI</sequence>
<dbReference type="RefSeq" id="WP_066542336.1">
    <property type="nucleotide sequence ID" value="NZ_MASJ01000001.1"/>
</dbReference>
<name>A0A1C0YN19_9BACL</name>
<dbReference type="PANTHER" id="PTHR31756">
    <property type="entry name" value="PYRUVATE, PHOSPHATE DIKINASE REGULATORY PROTEIN 1, CHLOROPLASTIC"/>
    <property type="match status" value="1"/>
</dbReference>
<dbReference type="HAMAP" id="MF_00921">
    <property type="entry name" value="PDRP"/>
    <property type="match status" value="1"/>
</dbReference>
<comment type="similarity">
    <text evidence="5">Belongs to the pyruvate, phosphate/water dikinase regulatory protein family. PDRP subfamily.</text>
</comment>
<keyword evidence="4 5" id="KW-0418">Kinase</keyword>
<feature type="binding site" evidence="5">
    <location>
        <begin position="152"/>
        <end position="159"/>
    </location>
    <ligand>
        <name>ADP</name>
        <dbReference type="ChEBI" id="CHEBI:456216"/>
    </ligand>
</feature>
<evidence type="ECO:0000256" key="2">
    <source>
        <dbReference type="ARBA" id="ARBA00022679"/>
    </source>
</evidence>
<keyword evidence="2 5" id="KW-0808">Transferase</keyword>
<proteinExistence type="inferred from homology"/>
<dbReference type="GO" id="GO:0005524">
    <property type="term" value="F:ATP binding"/>
    <property type="evidence" value="ECO:0007669"/>
    <property type="project" value="InterPro"/>
</dbReference>
<dbReference type="Proteomes" id="UP000093199">
    <property type="component" value="Unassembled WGS sequence"/>
</dbReference>
<evidence type="ECO:0000256" key="5">
    <source>
        <dbReference type="HAMAP-Rule" id="MF_00921"/>
    </source>
</evidence>
<dbReference type="OrthoDB" id="9782201at2"/>
<evidence type="ECO:0000256" key="4">
    <source>
        <dbReference type="ARBA" id="ARBA00022777"/>
    </source>
</evidence>
<dbReference type="GO" id="GO:0043531">
    <property type="term" value="F:ADP binding"/>
    <property type="evidence" value="ECO:0007669"/>
    <property type="project" value="UniProtKB-UniRule"/>
</dbReference>
<keyword evidence="7" id="KW-1185">Reference proteome</keyword>
<evidence type="ECO:0000313" key="6">
    <source>
        <dbReference type="EMBL" id="OCS88543.1"/>
    </source>
</evidence>